<proteinExistence type="predicted"/>
<dbReference type="PANTHER" id="PTHR37809:SF1">
    <property type="entry name" value="RIBOSOMAL PROTEIN S12 METHYLTHIOTRANSFERASE ACCESSORY FACTOR YCAO"/>
    <property type="match status" value="1"/>
</dbReference>
<dbReference type="Proteomes" id="UP001209276">
    <property type="component" value="Unassembled WGS sequence"/>
</dbReference>
<evidence type="ECO:0000313" key="3">
    <source>
        <dbReference type="Proteomes" id="UP001209276"/>
    </source>
</evidence>
<organism evidence="2 3">
    <name type="scientific">Paenibacillus thiaminolyticus</name>
    <name type="common">Bacillus thiaminolyticus</name>
    <dbReference type="NCBI Taxonomy" id="49283"/>
    <lineage>
        <taxon>Bacteria</taxon>
        <taxon>Bacillati</taxon>
        <taxon>Bacillota</taxon>
        <taxon>Bacilli</taxon>
        <taxon>Bacillales</taxon>
        <taxon>Paenibacillaceae</taxon>
        <taxon>Paenibacillus</taxon>
    </lineage>
</organism>
<accession>A0ABT4G4G3</accession>
<evidence type="ECO:0000259" key="1">
    <source>
        <dbReference type="PROSITE" id="PS51664"/>
    </source>
</evidence>
<dbReference type="Gene3D" id="3.30.1330.230">
    <property type="match status" value="1"/>
</dbReference>
<dbReference type="Pfam" id="PF02624">
    <property type="entry name" value="YcaO"/>
    <property type="match status" value="1"/>
</dbReference>
<dbReference type="RefSeq" id="WP_174818244.1">
    <property type="nucleotide sequence ID" value="NZ_CABMNB010000002.1"/>
</dbReference>
<dbReference type="Gene3D" id="3.30.160.660">
    <property type="match status" value="1"/>
</dbReference>
<dbReference type="Gene3D" id="3.40.50.720">
    <property type="entry name" value="NAD(P)-binding Rossmann-like Domain"/>
    <property type="match status" value="1"/>
</dbReference>
<reference evidence="2 3" key="1">
    <citation type="submission" date="2022-05" db="EMBL/GenBank/DDBJ databases">
        <title>Genome Sequencing of Bee-Associated Microbes.</title>
        <authorList>
            <person name="Dunlap C."/>
        </authorList>
    </citation>
    <scope>NUCLEOTIDE SEQUENCE [LARGE SCALE GENOMIC DNA]</scope>
    <source>
        <strain evidence="2 3">NRRL B-14613</strain>
    </source>
</reference>
<keyword evidence="3" id="KW-1185">Reference proteome</keyword>
<dbReference type="PROSITE" id="PS51664">
    <property type="entry name" value="YCAO"/>
    <property type="match status" value="1"/>
</dbReference>
<feature type="domain" description="YcaO" evidence="1">
    <location>
        <begin position="262"/>
        <end position="645"/>
    </location>
</feature>
<dbReference type="InterPro" id="IPR003776">
    <property type="entry name" value="YcaO-like_dom"/>
</dbReference>
<dbReference type="InterPro" id="IPR027624">
    <property type="entry name" value="TOMM_cyclo_SagD"/>
</dbReference>
<comment type="caution">
    <text evidence="2">The sequence shown here is derived from an EMBL/GenBank/DDBJ whole genome shotgun (WGS) entry which is preliminary data.</text>
</comment>
<dbReference type="NCBIfam" id="TIGR03882">
    <property type="entry name" value="cyclo_dehyd_2"/>
    <property type="match status" value="1"/>
</dbReference>
<protein>
    <submittedName>
        <fullName evidence="2">TOMM leader peptide-binding protein</fullName>
    </submittedName>
</protein>
<dbReference type="NCBIfam" id="TIGR03604">
    <property type="entry name" value="TOMM_cyclo_SagD"/>
    <property type="match status" value="1"/>
</dbReference>
<dbReference type="Gene3D" id="3.30.40.250">
    <property type="match status" value="1"/>
</dbReference>
<gene>
    <name evidence="2" type="ORF">M5W83_27785</name>
</gene>
<name>A0ABT4G4G3_PANTH</name>
<dbReference type="EMBL" id="JAMDMM010000067">
    <property type="protein sequence ID" value="MCY9610951.1"/>
    <property type="molecule type" value="Genomic_DNA"/>
</dbReference>
<sequence>MSTVVIIGEGMLADMVCRRLSGFSVARRSDFSEGIPDGAELVLVLQEQDNSDLHLEADAALRPLGIPWLCAYVFLGEGVVGPLMRPGTTGCFQCAETRLSLAGSNRKEVEEMLMKLVTPDYVPDFAAEISPAGFRYMAHIIAEDTEKVLRGVTANAEGHIYIINFSNLSGSLHYVLPNGTCPVCGRLPDDSPEAAEITLRPSPKLHNSYRCRSMSELRESLFQDYWDSRIGILNDKKFDLVSAFAGAAVNLPLGYYDEVTGGRSHSYADSQLAAILEGLERFCGTTPRGKRTVVFDSYSRLKDTAMDPSKAGFHAREQFELPDFSFTPFDPEAPMEWVWGYSFLQERPILVPHLLAYYSLGYGGGFVYETSNGCAVGGSLEEAILYGIFEVVERDSFLMTWYARLPVPRLDPDSSGDRELSIMLHRLRAVTGYEVLLYNTTMENGIPSIWAIAKGGAEHQVNLVCAAGAHLDPVRAAKGAIHELSGIISMTEERWRRRKPEAESMFKDSFQVQQMEDHALLYSLPQAEERLRFLLDERRPVRTFAEEFPSVPMHTDLTDDLQQVLQVFHSLELDVIVVDQSSSETLRNGLRCVKVLIPGMLPMTFGHHLRRLEGLDRILEVPMRLGYANRRLTPQELNPYPHPFP</sequence>
<evidence type="ECO:0000313" key="2">
    <source>
        <dbReference type="EMBL" id="MCY9610951.1"/>
    </source>
</evidence>
<dbReference type="PANTHER" id="PTHR37809">
    <property type="entry name" value="RIBOSOMAL PROTEIN S12 METHYLTHIOTRANSFERASE ACCESSORY FACTOR YCAO"/>
    <property type="match status" value="1"/>
</dbReference>
<dbReference type="GeneID" id="76999259"/>
<dbReference type="InterPro" id="IPR022291">
    <property type="entry name" value="Bacteriocin_synth_cyclodeHase"/>
</dbReference>